<protein>
    <submittedName>
        <fullName evidence="2">Uncharacterized protein</fullName>
    </submittedName>
</protein>
<evidence type="ECO:0000256" key="1">
    <source>
        <dbReference type="SAM" id="MobiDB-lite"/>
    </source>
</evidence>
<dbReference type="EMBL" id="LC199500">
    <property type="protein sequence ID" value="BBA49180.1"/>
    <property type="molecule type" value="Genomic_DNA"/>
</dbReference>
<organism evidence="2">
    <name type="scientific">Oryzias latipes</name>
    <name type="common">Japanese rice fish</name>
    <name type="synonym">Japanese killifish</name>
    <dbReference type="NCBI Taxonomy" id="8090"/>
    <lineage>
        <taxon>Eukaryota</taxon>
        <taxon>Metazoa</taxon>
        <taxon>Chordata</taxon>
        <taxon>Craniata</taxon>
        <taxon>Vertebrata</taxon>
        <taxon>Euteleostomi</taxon>
        <taxon>Actinopterygii</taxon>
        <taxon>Neopterygii</taxon>
        <taxon>Teleostei</taxon>
        <taxon>Neoteleostei</taxon>
        <taxon>Acanthomorphata</taxon>
        <taxon>Ovalentaria</taxon>
        <taxon>Atherinomorphae</taxon>
        <taxon>Beloniformes</taxon>
        <taxon>Adrianichthyidae</taxon>
        <taxon>Oryziinae</taxon>
        <taxon>Oryzias</taxon>
    </lineage>
</organism>
<proteinExistence type="predicted"/>
<reference evidence="2" key="1">
    <citation type="journal article" date="2017" name="Nat. Commun.">
        <title>Complete fusion of a transposon and herpesvirus created the Teratorn mobile element in medaka fish.</title>
        <authorList>
            <person name="Inoue Y."/>
            <person name="Saga T."/>
            <person name="Aikawa T."/>
            <person name="Kumagai M."/>
            <person name="Shimada A."/>
            <person name="Kawaguchi Y."/>
            <person name="Naruse K."/>
            <person name="Morishita S."/>
            <person name="Koga A."/>
            <person name="Takeda H."/>
        </authorList>
    </citation>
    <scope>NUCLEOTIDE SEQUENCE</scope>
</reference>
<gene>
    <name evidence="2" type="primary">ORF20</name>
</gene>
<feature type="region of interest" description="Disordered" evidence="1">
    <location>
        <begin position="1"/>
        <end position="20"/>
    </location>
</feature>
<dbReference type="AlphaFoldDB" id="A0A286P9R9"/>
<accession>A0A286P9R9</accession>
<sequence length="109" mass="11708">MESRRPGPSKTLRSHGAQSSRMMTYLEELADHVEVPRSGEASSSSGNRDVGLVSVYSHRGRADDGAKRTKTESLCLRFHTPSVDESTDSDLCSASTAVVPDAASQCDHV</sequence>
<evidence type="ECO:0000313" key="2">
    <source>
        <dbReference type="EMBL" id="BBA49180.1"/>
    </source>
</evidence>
<name>A0A286P9R9_ORYLA</name>